<dbReference type="EMBL" id="CP077717">
    <property type="protein sequence ID" value="QXJ28554.1"/>
    <property type="molecule type" value="Genomic_DNA"/>
</dbReference>
<dbReference type="RefSeq" id="WP_218267374.1">
    <property type="nucleotide sequence ID" value="NZ_CP077717.1"/>
</dbReference>
<accession>A0A8F5BNQ7</accession>
<evidence type="ECO:0000313" key="2">
    <source>
        <dbReference type="Proteomes" id="UP000694018"/>
    </source>
</evidence>
<sequence length="319" mass="37713">MKLTEGDISEENVGELHDVYKQGVVKHSYLNPINLYLRKSFLGWKIKILKIRDQGYIAFINQRSFFNTFLFPGIFNNLDLYDKLYLIVKNKKFSYMYISNIIHFYIDSQKVLNVYNQIFNGLSRESFIDVIYDNNVKRNKQTRHRININLKKAKEKNVRIYLLQQLNADLFKEWYNNCYLYTYDNKPPFPYSKLYSYTEGLLRNNLQKFIIAKVDDKVVGGIAILMDEYSNIAWYNLGAICKEGRESGAGYLLTDTAIKLVSEQNKILELYGKSVSDHDPKHENIFNFKKVFGREIEIPYFSYINPLLNSIIKLIRKIR</sequence>
<dbReference type="Proteomes" id="UP000694018">
    <property type="component" value="Chromosome"/>
</dbReference>
<dbReference type="KEGG" id="sshi:J5U23_01423"/>
<dbReference type="GeneID" id="65563005"/>
<evidence type="ECO:0000313" key="1">
    <source>
        <dbReference type="EMBL" id="QXJ28554.1"/>
    </source>
</evidence>
<reference evidence="1" key="1">
    <citation type="journal article" date="2021" name="Environ. Microbiol.">
        <title>New insights into the diversity and evolution of the archaeal mobilome from three complete genomes of Saccharolobus shibatae.</title>
        <authorList>
            <person name="Medvedeva S."/>
            <person name="Brandt D."/>
            <person name="Cvirkaite-Krupovic V."/>
            <person name="Liu Y."/>
            <person name="Severinov K."/>
            <person name="Ishino S."/>
            <person name="Ishino Y."/>
            <person name="Prangishvili D."/>
            <person name="Kalinowski J."/>
            <person name="Krupovic M."/>
        </authorList>
    </citation>
    <scope>NUCLEOTIDE SEQUENCE</scope>
    <source>
        <strain evidence="1">B12</strain>
    </source>
</reference>
<organism evidence="1 2">
    <name type="scientific">Saccharolobus shibatae (strain ATCC 51178 / DSM 5389 / JCM 8931 / NBRC 15437 / B12)</name>
    <name type="common">Sulfolobus shibatae</name>
    <dbReference type="NCBI Taxonomy" id="523848"/>
    <lineage>
        <taxon>Archaea</taxon>
        <taxon>Thermoproteota</taxon>
        <taxon>Thermoprotei</taxon>
        <taxon>Sulfolobales</taxon>
        <taxon>Sulfolobaceae</taxon>
        <taxon>Saccharolobus</taxon>
    </lineage>
</organism>
<gene>
    <name evidence="1" type="ORF">J5U23_01423</name>
</gene>
<dbReference type="AlphaFoldDB" id="A0A8F5BNQ7"/>
<protein>
    <submittedName>
        <fullName evidence="1">Uncharacterized protein</fullName>
    </submittedName>
</protein>
<name>A0A8F5BNQ7_SACSH</name>
<proteinExistence type="predicted"/>